<evidence type="ECO:0000259" key="11">
    <source>
        <dbReference type="PROSITE" id="PS50026"/>
    </source>
</evidence>
<dbReference type="SMART" id="SM00181">
    <property type="entry name" value="EGF"/>
    <property type="match status" value="10"/>
</dbReference>
<feature type="domain" description="EGF-like" evidence="11">
    <location>
        <begin position="380"/>
        <end position="415"/>
    </location>
</feature>
<feature type="domain" description="Nidogen G2 beta-barrel" evidence="12">
    <location>
        <begin position="486"/>
        <end position="726"/>
    </location>
</feature>
<proteinExistence type="predicted"/>
<keyword evidence="4 10" id="KW-0245">EGF-like domain</keyword>
<dbReference type="PANTHER" id="PTHR24039">
    <property type="entry name" value="FIBRILLIN-RELATED"/>
    <property type="match status" value="1"/>
</dbReference>
<dbReference type="GO" id="GO:0005509">
    <property type="term" value="F:calcium ion binding"/>
    <property type="evidence" value="ECO:0007669"/>
    <property type="project" value="InterPro"/>
</dbReference>
<evidence type="ECO:0000256" key="10">
    <source>
        <dbReference type="PROSITE-ProRule" id="PRU00076"/>
    </source>
</evidence>
<keyword evidence="8 10" id="KW-1015">Disulfide bond</keyword>
<dbReference type="PROSITE" id="PS50993">
    <property type="entry name" value="NIDOGEN_G2"/>
    <property type="match status" value="2"/>
</dbReference>
<dbReference type="SMART" id="SM00682">
    <property type="entry name" value="G2F"/>
    <property type="match status" value="2"/>
</dbReference>
<evidence type="ECO:0000256" key="6">
    <source>
        <dbReference type="ARBA" id="ARBA00022737"/>
    </source>
</evidence>
<dbReference type="InterPro" id="IPR049883">
    <property type="entry name" value="NOTCH1_EGF-like"/>
</dbReference>
<evidence type="ECO:0000256" key="4">
    <source>
        <dbReference type="ARBA" id="ARBA00022536"/>
    </source>
</evidence>
<evidence type="ECO:0000259" key="12">
    <source>
        <dbReference type="PROSITE" id="PS50993"/>
    </source>
</evidence>
<accession>A0A3M7Q0P5</accession>
<name>A0A3M7Q0P5_BRAPC</name>
<keyword evidence="2" id="KW-0964">Secreted</keyword>
<feature type="domain" description="EGF-like" evidence="11">
    <location>
        <begin position="963"/>
        <end position="1002"/>
    </location>
</feature>
<dbReference type="EMBL" id="REGN01007900">
    <property type="protein sequence ID" value="RNA04970.1"/>
    <property type="molecule type" value="Genomic_DNA"/>
</dbReference>
<evidence type="ECO:0000256" key="7">
    <source>
        <dbReference type="ARBA" id="ARBA00022837"/>
    </source>
</evidence>
<dbReference type="CDD" id="cd00054">
    <property type="entry name" value="EGF_CA"/>
    <property type="match status" value="2"/>
</dbReference>
<dbReference type="AlphaFoldDB" id="A0A3M7Q0P5"/>
<evidence type="ECO:0000256" key="2">
    <source>
        <dbReference type="ARBA" id="ARBA00022525"/>
    </source>
</evidence>
<dbReference type="FunFam" id="2.10.25.10:FF:000038">
    <property type="entry name" value="Fibrillin 2"/>
    <property type="match status" value="2"/>
</dbReference>
<dbReference type="SUPFAM" id="SSF57196">
    <property type="entry name" value="EGF/Laminin"/>
    <property type="match status" value="2"/>
</dbReference>
<dbReference type="InterPro" id="IPR001881">
    <property type="entry name" value="EGF-like_Ca-bd_dom"/>
</dbReference>
<dbReference type="InterPro" id="IPR009030">
    <property type="entry name" value="Growth_fac_rcpt_cys_sf"/>
</dbReference>
<feature type="domain" description="EGF-like" evidence="11">
    <location>
        <begin position="920"/>
        <end position="961"/>
    </location>
</feature>
<dbReference type="InterPro" id="IPR018097">
    <property type="entry name" value="EGF_Ca-bd_CS"/>
</dbReference>
<dbReference type="Gene3D" id="2.10.25.10">
    <property type="entry name" value="Laminin"/>
    <property type="match status" value="9"/>
</dbReference>
<evidence type="ECO:0000256" key="9">
    <source>
        <dbReference type="ARBA" id="ARBA00023180"/>
    </source>
</evidence>
<feature type="domain" description="EGF-like" evidence="11">
    <location>
        <begin position="764"/>
        <end position="804"/>
    </location>
</feature>
<keyword evidence="3" id="KW-0272">Extracellular matrix</keyword>
<feature type="domain" description="EGF-like" evidence="11">
    <location>
        <begin position="335"/>
        <end position="375"/>
    </location>
</feature>
<keyword evidence="6" id="KW-0677">Repeat</keyword>
<dbReference type="Proteomes" id="UP000276133">
    <property type="component" value="Unassembled WGS sequence"/>
</dbReference>
<dbReference type="PROSITE" id="PS50026">
    <property type="entry name" value="EGF_3"/>
    <property type="match status" value="8"/>
</dbReference>
<comment type="caution">
    <text evidence="10">Lacks conserved residue(s) required for the propagation of feature annotation.</text>
</comment>
<keyword evidence="14" id="KW-1185">Reference proteome</keyword>
<dbReference type="InterPro" id="IPR009017">
    <property type="entry name" value="GFP"/>
</dbReference>
<dbReference type="PANTHER" id="PTHR24039:SF28">
    <property type="entry name" value="EGF-LIKE DOMAIN-CONTAINING PROTEIN"/>
    <property type="match status" value="1"/>
</dbReference>
<protein>
    <submittedName>
        <fullName evidence="13">Nidogen-1-like isoform X1</fullName>
    </submittedName>
</protein>
<evidence type="ECO:0000313" key="14">
    <source>
        <dbReference type="Proteomes" id="UP000276133"/>
    </source>
</evidence>
<evidence type="ECO:0000256" key="8">
    <source>
        <dbReference type="ARBA" id="ARBA00023157"/>
    </source>
</evidence>
<dbReference type="InterPro" id="IPR006605">
    <property type="entry name" value="G2_nidogen/fibulin_G2F"/>
</dbReference>
<feature type="domain" description="EGF-like" evidence="11">
    <location>
        <begin position="722"/>
        <end position="763"/>
    </location>
</feature>
<dbReference type="PROSITE" id="PS00010">
    <property type="entry name" value="ASX_HYDROXYL"/>
    <property type="match status" value="2"/>
</dbReference>
<dbReference type="OrthoDB" id="6375837at2759"/>
<dbReference type="SMART" id="SM00179">
    <property type="entry name" value="EGF_CA"/>
    <property type="match status" value="6"/>
</dbReference>
<dbReference type="PROSITE" id="PS01187">
    <property type="entry name" value="EGF_CA"/>
    <property type="match status" value="2"/>
</dbReference>
<comment type="caution">
    <text evidence="13">The sequence shown here is derived from an EMBL/GenBank/DDBJ whole genome shotgun (WGS) entry which is preliminary data.</text>
</comment>
<dbReference type="InterPro" id="IPR000742">
    <property type="entry name" value="EGF"/>
</dbReference>
<dbReference type="Pfam" id="PF07474">
    <property type="entry name" value="G2F"/>
    <property type="match status" value="2"/>
</dbReference>
<sequence length="1013" mass="112961">MQVVDSQQTVCEQTCHEHAICTTFDTNEPCCKCKLDYMGNGANCLERDKSVIVRGRVEGSLNNVDFADLQIYAYVHTQPSDARNYIALGQVPLSLGSKLSQILPLVSPIHWLFAGDLNLNSLNGFALTGAVFTRQSDATYFDENGEIIGTLFIKQNFTGFSHSGEEIYVETFVEGNLPQLNEHEQVIYLDYGQEYHYSSQPENSDTHKEITSRGSLNYKLTSVNGTKALKNHRIEHYERINFKVCKGAHEETLLTGSASTKVSTKRLTISYTQSEGQVRFSSRNFIKPFDDPVQDACDLNDCSLFAECINDSESENGYYCQCKPGFDGEGTECADIDECKEGTTYCSDTAQCVNLLGYYQCKCLPPRIGDGRVCELPGQPENFCSKCHQNARCAVNEDGSEFCECNHGFSGNGFECRPDEPSDARNTTDIPFYPETSTHIKLLHGERCEECSVYATCELQHETNGECCVCLEGYVGNGKYCMPESNPVLVQGKISARLNNQNLEELELNSYVLTHSSDSRNFMAIGKIAPNLGGSFQLLIALSSPINWLFAGKNGLDQNIEIKNGFQLTGGQFSRVCILNFLNEFSQQTSSVTIRQEFYGINEDGRTINVHTEIDGDVPDIDPDAQIVYKDFKQEYSHVSQGFVRSFGQLDYQVTTIQNSQSFSSYKIYYNDDITFSECPHRTDHASSTVRVNSKRAYVKYTKGDNLVRFTSANFMYPKDATDDACETNSCSIYAECVTDLDAPDNYTCVCKVGFEGDGINCYDVDECETGESDCDLNAVCYNLVGHYECLCRSPYKGSGKKCVYDLDCRMCDSNANCVESDSLKQCVCKEGFVGDGFECKPDAGCVCPENSYCVANYQTGKQECRCKPGFVEDFTKRCVPLPCNEFSNCNENARCEVSSQGVYECRCLPGFFGDGFMCTTQTCDVLNNCHQSAMCIPDVITLQYRCVCSNGYIGNGYECVKDIQSCNVMQNCHQNAECLLDERNNRHFCKCKPGFSGDGFECSAIIEFSRKS</sequence>
<dbReference type="Gene3D" id="2.40.155.10">
    <property type="entry name" value="Green fluorescent protein"/>
    <property type="match status" value="2"/>
</dbReference>
<evidence type="ECO:0000256" key="5">
    <source>
        <dbReference type="ARBA" id="ARBA00022729"/>
    </source>
</evidence>
<dbReference type="SUPFAM" id="SSF54511">
    <property type="entry name" value="GFP-like"/>
    <property type="match status" value="2"/>
</dbReference>
<dbReference type="Pfam" id="PF00008">
    <property type="entry name" value="EGF"/>
    <property type="match status" value="1"/>
</dbReference>
<dbReference type="PROSITE" id="PS01186">
    <property type="entry name" value="EGF_2"/>
    <property type="match status" value="4"/>
</dbReference>
<dbReference type="STRING" id="10195.A0A3M7Q0P5"/>
<feature type="domain" description="EGF-like" evidence="11">
    <location>
        <begin position="880"/>
        <end position="918"/>
    </location>
</feature>
<dbReference type="InterPro" id="IPR000152">
    <property type="entry name" value="EGF-type_Asp/Asn_hydroxyl_site"/>
</dbReference>
<evidence type="ECO:0000313" key="13">
    <source>
        <dbReference type="EMBL" id="RNA04970.1"/>
    </source>
</evidence>
<reference evidence="13 14" key="1">
    <citation type="journal article" date="2018" name="Sci. Rep.">
        <title>Genomic signatures of local adaptation to the degree of environmental predictability in rotifers.</title>
        <authorList>
            <person name="Franch-Gras L."/>
            <person name="Hahn C."/>
            <person name="Garcia-Roger E.M."/>
            <person name="Carmona M.J."/>
            <person name="Serra M."/>
            <person name="Gomez A."/>
        </authorList>
    </citation>
    <scope>NUCLEOTIDE SEQUENCE [LARGE SCALE GENOMIC DNA]</scope>
    <source>
        <strain evidence="13">HYR1</strain>
    </source>
</reference>
<organism evidence="13 14">
    <name type="scientific">Brachionus plicatilis</name>
    <name type="common">Marine rotifer</name>
    <name type="synonym">Brachionus muelleri</name>
    <dbReference type="NCBI Taxonomy" id="10195"/>
    <lineage>
        <taxon>Eukaryota</taxon>
        <taxon>Metazoa</taxon>
        <taxon>Spiralia</taxon>
        <taxon>Gnathifera</taxon>
        <taxon>Rotifera</taxon>
        <taxon>Eurotatoria</taxon>
        <taxon>Monogononta</taxon>
        <taxon>Pseudotrocha</taxon>
        <taxon>Ploima</taxon>
        <taxon>Brachionidae</taxon>
        <taxon>Brachionus</taxon>
    </lineage>
</organism>
<keyword evidence="5" id="KW-0732">Signal</keyword>
<evidence type="ECO:0000256" key="3">
    <source>
        <dbReference type="ARBA" id="ARBA00022530"/>
    </source>
</evidence>
<feature type="disulfide bond" evidence="10">
    <location>
        <begin position="973"/>
        <end position="990"/>
    </location>
</feature>
<feature type="domain" description="EGF-like" evidence="11">
    <location>
        <begin position="293"/>
        <end position="334"/>
    </location>
</feature>
<dbReference type="SUPFAM" id="SSF57184">
    <property type="entry name" value="Growth factor receptor domain"/>
    <property type="match status" value="1"/>
</dbReference>
<gene>
    <name evidence="13" type="ORF">BpHYR1_047100</name>
</gene>
<feature type="disulfide bond" evidence="10">
    <location>
        <begin position="930"/>
        <end position="947"/>
    </location>
</feature>
<evidence type="ECO:0000256" key="1">
    <source>
        <dbReference type="ARBA" id="ARBA00004498"/>
    </source>
</evidence>
<comment type="subcellular location">
    <subcellularLocation>
        <location evidence="1">Secreted</location>
        <location evidence="1">Extracellular space</location>
        <location evidence="1">Extracellular matrix</location>
    </subcellularLocation>
</comment>
<dbReference type="Pfam" id="PF07645">
    <property type="entry name" value="EGF_CA"/>
    <property type="match status" value="2"/>
</dbReference>
<keyword evidence="9" id="KW-0325">Glycoprotein</keyword>
<feature type="domain" description="Nidogen G2 beta-barrel" evidence="12">
    <location>
        <begin position="49"/>
        <end position="296"/>
    </location>
</feature>
<keyword evidence="7" id="KW-0106">Calcium</keyword>